<proteinExistence type="predicted"/>
<dbReference type="GeneID" id="78526608"/>
<organism evidence="1 2">
    <name type="scientific">Sphingomonas paucimobilis NBRC 13935</name>
    <dbReference type="NCBI Taxonomy" id="1219050"/>
    <lineage>
        <taxon>Bacteria</taxon>
        <taxon>Pseudomonadati</taxon>
        <taxon>Pseudomonadota</taxon>
        <taxon>Alphaproteobacteria</taxon>
        <taxon>Sphingomonadales</taxon>
        <taxon>Sphingomonadaceae</taxon>
        <taxon>Sphingomonas</taxon>
    </lineage>
</organism>
<gene>
    <name evidence="1" type="ORF">SP6_07_00040</name>
</gene>
<dbReference type="Proteomes" id="UP000032025">
    <property type="component" value="Unassembled WGS sequence"/>
</dbReference>
<sequence>MMTEQDAALQVTQLLWKLENELDAAFSTVGELAMALPRARAEAKLSAVVGQHAFEQIGQAMLAIGNARGHTVQSHRILEKVGKTIGFDADEYGDNHPKPPEVAGSITTMPLRVAA</sequence>
<evidence type="ECO:0000313" key="1">
    <source>
        <dbReference type="EMBL" id="GAN12218.1"/>
    </source>
</evidence>
<evidence type="ECO:0000313" key="2">
    <source>
        <dbReference type="Proteomes" id="UP000032025"/>
    </source>
</evidence>
<dbReference type="RefSeq" id="WP_113667421.1">
    <property type="nucleotide sequence ID" value="NZ_BBJS01000007.1"/>
</dbReference>
<comment type="caution">
    <text evidence="1">The sequence shown here is derived from an EMBL/GenBank/DDBJ whole genome shotgun (WGS) entry which is preliminary data.</text>
</comment>
<dbReference type="EMBL" id="BBJS01000007">
    <property type="protein sequence ID" value="GAN12218.1"/>
    <property type="molecule type" value="Genomic_DNA"/>
</dbReference>
<keyword evidence="2" id="KW-1185">Reference proteome</keyword>
<dbReference type="AlphaFoldDB" id="A0A0C9NBT1"/>
<accession>A0A0C9NBT1</accession>
<reference evidence="1 2" key="1">
    <citation type="submission" date="2014-08" db="EMBL/GenBank/DDBJ databases">
        <title>Whole genome shotgun sequence of Sphingomonas paucimobilis NBRC 13935.</title>
        <authorList>
            <person name="Hosoyama A."/>
            <person name="Hashimoto M."/>
            <person name="Hosoyama Y."/>
            <person name="Noguchi M."/>
            <person name="Uohara A."/>
            <person name="Ohji S."/>
            <person name="Katano-Makiyama Y."/>
            <person name="Ichikawa N."/>
            <person name="Kimura A."/>
            <person name="Yamazoe A."/>
            <person name="Fujita N."/>
        </authorList>
    </citation>
    <scope>NUCLEOTIDE SEQUENCE [LARGE SCALE GENOMIC DNA]</scope>
    <source>
        <strain evidence="1 2">NBRC 13935</strain>
    </source>
</reference>
<name>A0A0C9NBT1_SPHPI</name>
<protein>
    <submittedName>
        <fullName evidence="1">DNA, contig: SP607</fullName>
    </submittedName>
</protein>